<accession>S3C7T3</accession>
<keyword evidence="2" id="KW-0812">Transmembrane</keyword>
<keyword evidence="2" id="KW-0472">Membrane</keyword>
<sequence>MARKGSARSKERRVASRRTDRDVDESKNAGEERRQDKKENVSKAKARSTVETEKGGTSDGERRRHEAPPGRASVVAAVVVAVFAVCTVEAGPVLAGSAVGACKLKLEMRQRGLAVAPISPTLDASVDDVSQVRRDLGVEKHHVRERRRTSWTSPLWPGKSILGFFVDSAVHMAFSQGGCRPRNTAAVLLESRHAI</sequence>
<evidence type="ECO:0000313" key="4">
    <source>
        <dbReference type="Proteomes" id="UP000016923"/>
    </source>
</evidence>
<dbReference type="EMBL" id="KE148147">
    <property type="protein sequence ID" value="EPE09584.1"/>
    <property type="molecule type" value="Genomic_DNA"/>
</dbReference>
<dbReference type="Proteomes" id="UP000016923">
    <property type="component" value="Unassembled WGS sequence"/>
</dbReference>
<keyword evidence="2" id="KW-1133">Transmembrane helix</keyword>
<organism evidence="3 4">
    <name type="scientific">Ophiostoma piceae (strain UAMH 11346)</name>
    <name type="common">Sap stain fungus</name>
    <dbReference type="NCBI Taxonomy" id="1262450"/>
    <lineage>
        <taxon>Eukaryota</taxon>
        <taxon>Fungi</taxon>
        <taxon>Dikarya</taxon>
        <taxon>Ascomycota</taxon>
        <taxon>Pezizomycotina</taxon>
        <taxon>Sordariomycetes</taxon>
        <taxon>Sordariomycetidae</taxon>
        <taxon>Ophiostomatales</taxon>
        <taxon>Ophiostomataceae</taxon>
        <taxon>Ophiostoma</taxon>
    </lineage>
</organism>
<evidence type="ECO:0000256" key="1">
    <source>
        <dbReference type="SAM" id="MobiDB-lite"/>
    </source>
</evidence>
<keyword evidence="4" id="KW-1185">Reference proteome</keyword>
<protein>
    <submittedName>
        <fullName evidence="3">Uncharacterized protein</fullName>
    </submittedName>
</protein>
<feature type="transmembrane region" description="Helical" evidence="2">
    <location>
        <begin position="72"/>
        <end position="95"/>
    </location>
</feature>
<proteinExistence type="predicted"/>
<evidence type="ECO:0000313" key="3">
    <source>
        <dbReference type="EMBL" id="EPE09584.1"/>
    </source>
</evidence>
<reference evidence="3 4" key="1">
    <citation type="journal article" date="2013" name="BMC Genomics">
        <title>The genome and transcriptome of the pine saprophyte Ophiostoma piceae, and a comparison with the bark beetle-associated pine pathogen Grosmannia clavigera.</title>
        <authorList>
            <person name="Haridas S."/>
            <person name="Wang Y."/>
            <person name="Lim L."/>
            <person name="Massoumi Alamouti S."/>
            <person name="Jackman S."/>
            <person name="Docking R."/>
            <person name="Robertson G."/>
            <person name="Birol I."/>
            <person name="Bohlmann J."/>
            <person name="Breuil C."/>
        </authorList>
    </citation>
    <scope>NUCLEOTIDE SEQUENCE [LARGE SCALE GENOMIC DNA]</scope>
    <source>
        <strain evidence="3 4">UAMH 11346</strain>
    </source>
</reference>
<name>S3C7T3_OPHP1</name>
<dbReference type="AlphaFoldDB" id="S3C7T3"/>
<feature type="compositionally biased region" description="Basic and acidic residues" evidence="1">
    <location>
        <begin position="8"/>
        <end position="68"/>
    </location>
</feature>
<evidence type="ECO:0000256" key="2">
    <source>
        <dbReference type="SAM" id="Phobius"/>
    </source>
</evidence>
<dbReference type="VEuPathDB" id="FungiDB:F503_07360"/>
<gene>
    <name evidence="3" type="ORF">F503_07360</name>
</gene>
<feature type="region of interest" description="Disordered" evidence="1">
    <location>
        <begin position="1"/>
        <end position="70"/>
    </location>
</feature>
<dbReference type="HOGENOM" id="CLU_1396733_0_0_1"/>